<keyword evidence="7" id="KW-0012">Acyltransferase</keyword>
<comment type="pathway">
    <text evidence="4">Lipid metabolism.</text>
</comment>
<evidence type="ECO:0000256" key="9">
    <source>
        <dbReference type="ARBA" id="ARBA00047604"/>
    </source>
</evidence>
<dbReference type="PANTHER" id="PTHR31650:SF41">
    <property type="entry name" value="O-ACYLTRANSFERASE WSD1-LIKE ISOFORM X1"/>
    <property type="match status" value="1"/>
</dbReference>
<evidence type="ECO:0000256" key="7">
    <source>
        <dbReference type="ARBA" id="ARBA00023315"/>
    </source>
</evidence>
<gene>
    <name evidence="14" type="ORF">RND81_11G161200</name>
</gene>
<feature type="transmembrane region" description="Helical" evidence="11">
    <location>
        <begin position="176"/>
        <end position="200"/>
    </location>
</feature>
<comment type="subcellular location">
    <subcellularLocation>
        <location evidence="1">Cell membrane</location>
        <topology evidence="1">Single-pass membrane protein</topology>
    </subcellularLocation>
    <subcellularLocation>
        <location evidence="2">Endoplasmic reticulum membrane</location>
    </subcellularLocation>
</comment>
<evidence type="ECO:0000256" key="10">
    <source>
        <dbReference type="ARBA" id="ARBA00048109"/>
    </source>
</evidence>
<evidence type="ECO:0000256" key="8">
    <source>
        <dbReference type="ARBA" id="ARBA00024360"/>
    </source>
</evidence>
<evidence type="ECO:0000259" key="12">
    <source>
        <dbReference type="Pfam" id="PF03007"/>
    </source>
</evidence>
<dbReference type="InterPro" id="IPR009721">
    <property type="entry name" value="O-acyltransferase_WSD1_C"/>
</dbReference>
<comment type="catalytic activity">
    <reaction evidence="10">
        <text>an acyl-CoA + a 1,2-diacyl-sn-glycerol = a triacyl-sn-glycerol + CoA</text>
        <dbReference type="Rhea" id="RHEA:10868"/>
        <dbReference type="ChEBI" id="CHEBI:17815"/>
        <dbReference type="ChEBI" id="CHEBI:57287"/>
        <dbReference type="ChEBI" id="CHEBI:58342"/>
        <dbReference type="ChEBI" id="CHEBI:64615"/>
        <dbReference type="EC" id="2.3.1.20"/>
    </reaction>
</comment>
<dbReference type="PANTHER" id="PTHR31650">
    <property type="entry name" value="O-ACYLTRANSFERASE (WSD1-LIKE) FAMILY PROTEIN"/>
    <property type="match status" value="1"/>
</dbReference>
<evidence type="ECO:0000256" key="4">
    <source>
        <dbReference type="ARBA" id="ARBA00005189"/>
    </source>
</evidence>
<evidence type="ECO:0000256" key="3">
    <source>
        <dbReference type="ARBA" id="ARBA00004771"/>
    </source>
</evidence>
<dbReference type="AlphaFoldDB" id="A0AAW1HMU7"/>
<sequence length="456" mass="51692">MDDEPVTPAGRLFLQPEMNQIINCAIGFENPIDIEAIKEELSNSLMVKHPRFCSILVRNKKGREYWKKTHVNLDDHIIIHSINCDYHTNKEEKINDFLANFAISSQLSIEKPLWEVHVISELNCVILRIHHALGDGISLMTLFLASCKKLHDNEDYRGNDNNNVEKKKIGKNKFSGFLGILMMIWYTIVFVLGFIGRVLWVRDKKTVVSGGDGVELWPRAVATAKFSLEDMKMVKRAIPNATINDVLFGVISSGISRYLIVQSSHEGLQEELKMTGLAMVNLRKQPGLQEMEKMMKNNSGTRWGNRFGMMLLPIYCHIENEDPLNYVKRAKKMIDQKKQSLEAHFSYAIGNLVMSLFGPKIASMLNHRIVCNTTFTISNILGPSEELTYARNPVTFIRPTSSSLAHAITMHMVSYAGNCNMQILVAKDIIPDSQFLAKCFEDALLEMKNNVAKVID</sequence>
<name>A0AAW1HMU7_SAPOF</name>
<comment type="catalytic activity">
    <reaction evidence="9">
        <text>a long chain fatty alcohol + a fatty acyl-CoA = a long-chain alcohol wax ester + CoA</text>
        <dbReference type="Rhea" id="RHEA:38443"/>
        <dbReference type="ChEBI" id="CHEBI:17135"/>
        <dbReference type="ChEBI" id="CHEBI:57287"/>
        <dbReference type="ChEBI" id="CHEBI:77636"/>
        <dbReference type="ChEBI" id="CHEBI:235323"/>
        <dbReference type="EC" id="2.3.1.75"/>
    </reaction>
</comment>
<comment type="similarity">
    <text evidence="8">In the N-terminal section; belongs to the long-chain O-acyltransferase family.</text>
</comment>
<feature type="domain" description="O-acyltransferase WSD1 C-terminal" evidence="13">
    <location>
        <begin position="303"/>
        <end position="448"/>
    </location>
</feature>
<keyword evidence="11" id="KW-1133">Transmembrane helix</keyword>
<keyword evidence="5" id="KW-0808">Transferase</keyword>
<dbReference type="GO" id="GO:0004144">
    <property type="term" value="F:diacylglycerol O-acyltransferase activity"/>
    <property type="evidence" value="ECO:0007669"/>
    <property type="project" value="UniProtKB-EC"/>
</dbReference>
<dbReference type="GO" id="GO:0005886">
    <property type="term" value="C:plasma membrane"/>
    <property type="evidence" value="ECO:0007669"/>
    <property type="project" value="UniProtKB-SubCell"/>
</dbReference>
<evidence type="ECO:0000313" key="15">
    <source>
        <dbReference type="Proteomes" id="UP001443914"/>
    </source>
</evidence>
<keyword evidence="11" id="KW-0472">Membrane</keyword>
<comment type="pathway">
    <text evidence="3">Glycerolipid metabolism; triacylglycerol biosynthesis.</text>
</comment>
<comment type="caution">
    <text evidence="14">The sequence shown here is derived from an EMBL/GenBank/DDBJ whole genome shotgun (WGS) entry which is preliminary data.</text>
</comment>
<evidence type="ECO:0008006" key="16">
    <source>
        <dbReference type="Google" id="ProtNLM"/>
    </source>
</evidence>
<keyword evidence="11" id="KW-0812">Transmembrane</keyword>
<accession>A0AAW1HMU7</accession>
<dbReference type="GO" id="GO:0019432">
    <property type="term" value="P:triglyceride biosynthetic process"/>
    <property type="evidence" value="ECO:0007669"/>
    <property type="project" value="TreeGrafter"/>
</dbReference>
<proteinExistence type="inferred from homology"/>
<organism evidence="14 15">
    <name type="scientific">Saponaria officinalis</name>
    <name type="common">Common soapwort</name>
    <name type="synonym">Lychnis saponaria</name>
    <dbReference type="NCBI Taxonomy" id="3572"/>
    <lineage>
        <taxon>Eukaryota</taxon>
        <taxon>Viridiplantae</taxon>
        <taxon>Streptophyta</taxon>
        <taxon>Embryophyta</taxon>
        <taxon>Tracheophyta</taxon>
        <taxon>Spermatophyta</taxon>
        <taxon>Magnoliopsida</taxon>
        <taxon>eudicotyledons</taxon>
        <taxon>Gunneridae</taxon>
        <taxon>Pentapetalae</taxon>
        <taxon>Caryophyllales</taxon>
        <taxon>Caryophyllaceae</taxon>
        <taxon>Caryophylleae</taxon>
        <taxon>Saponaria</taxon>
    </lineage>
</organism>
<dbReference type="Pfam" id="PF03007">
    <property type="entry name" value="WS_DGAT_cat"/>
    <property type="match status" value="1"/>
</dbReference>
<feature type="domain" description="O-acyltransferase WSD1-like N-terminal" evidence="12">
    <location>
        <begin position="98"/>
        <end position="161"/>
    </location>
</feature>
<dbReference type="GO" id="GO:0047196">
    <property type="term" value="F:long-chain-alcohol O-fatty-acyltransferase activity"/>
    <property type="evidence" value="ECO:0007669"/>
    <property type="project" value="UniProtKB-EC"/>
</dbReference>
<dbReference type="GO" id="GO:0005789">
    <property type="term" value="C:endoplasmic reticulum membrane"/>
    <property type="evidence" value="ECO:0007669"/>
    <property type="project" value="UniProtKB-SubCell"/>
</dbReference>
<dbReference type="InterPro" id="IPR045034">
    <property type="entry name" value="O-acyltransferase_WSD1-like"/>
</dbReference>
<dbReference type="Pfam" id="PF06974">
    <property type="entry name" value="WS_DGAT_C"/>
    <property type="match status" value="1"/>
</dbReference>
<evidence type="ECO:0000256" key="1">
    <source>
        <dbReference type="ARBA" id="ARBA00004162"/>
    </source>
</evidence>
<dbReference type="Proteomes" id="UP001443914">
    <property type="component" value="Unassembled WGS sequence"/>
</dbReference>
<dbReference type="InterPro" id="IPR004255">
    <property type="entry name" value="O-acyltransferase_WSD1_N"/>
</dbReference>
<reference evidence="14" key="1">
    <citation type="submission" date="2024-03" db="EMBL/GenBank/DDBJ databases">
        <title>WGS assembly of Saponaria officinalis var. Norfolk2.</title>
        <authorList>
            <person name="Jenkins J."/>
            <person name="Shu S."/>
            <person name="Grimwood J."/>
            <person name="Barry K."/>
            <person name="Goodstein D."/>
            <person name="Schmutz J."/>
            <person name="Leebens-Mack J."/>
            <person name="Osbourn A."/>
        </authorList>
    </citation>
    <scope>NUCLEOTIDE SEQUENCE [LARGE SCALE GENOMIC DNA]</scope>
    <source>
        <strain evidence="14">JIC</strain>
    </source>
</reference>
<dbReference type="EMBL" id="JBDFQZ010000011">
    <property type="protein sequence ID" value="KAK9677709.1"/>
    <property type="molecule type" value="Genomic_DNA"/>
</dbReference>
<evidence type="ECO:0000256" key="5">
    <source>
        <dbReference type="ARBA" id="ARBA00022679"/>
    </source>
</evidence>
<evidence type="ECO:0000256" key="6">
    <source>
        <dbReference type="ARBA" id="ARBA00022824"/>
    </source>
</evidence>
<evidence type="ECO:0000256" key="11">
    <source>
        <dbReference type="SAM" id="Phobius"/>
    </source>
</evidence>
<evidence type="ECO:0000259" key="13">
    <source>
        <dbReference type="Pfam" id="PF06974"/>
    </source>
</evidence>
<evidence type="ECO:0000313" key="14">
    <source>
        <dbReference type="EMBL" id="KAK9677709.1"/>
    </source>
</evidence>
<protein>
    <recommendedName>
        <fullName evidence="16">Diacylglycerol O-acyltransferase</fullName>
    </recommendedName>
</protein>
<evidence type="ECO:0000256" key="2">
    <source>
        <dbReference type="ARBA" id="ARBA00004586"/>
    </source>
</evidence>
<keyword evidence="15" id="KW-1185">Reference proteome</keyword>
<keyword evidence="6" id="KW-0256">Endoplasmic reticulum</keyword>